<proteinExistence type="inferred from homology"/>
<dbReference type="InterPro" id="IPR036249">
    <property type="entry name" value="Thioredoxin-like_sf"/>
</dbReference>
<dbReference type="AlphaFoldDB" id="A0A545T1D7"/>
<dbReference type="Proteomes" id="UP000317839">
    <property type="component" value="Unassembled WGS sequence"/>
</dbReference>
<organism evidence="5 6">
    <name type="scientific">Aliikangiella marina</name>
    <dbReference type="NCBI Taxonomy" id="1712262"/>
    <lineage>
        <taxon>Bacteria</taxon>
        <taxon>Pseudomonadati</taxon>
        <taxon>Pseudomonadota</taxon>
        <taxon>Gammaproteobacteria</taxon>
        <taxon>Oceanospirillales</taxon>
        <taxon>Pleioneaceae</taxon>
        <taxon>Aliikangiella</taxon>
    </lineage>
</organism>
<dbReference type="PANTHER" id="PTHR35891:SF2">
    <property type="entry name" value="THIOL:DISULFIDE INTERCHANGE PROTEIN DSBA"/>
    <property type="match status" value="1"/>
</dbReference>
<keyword evidence="2" id="KW-1015">Disulfide bond</keyword>
<accession>A0A545T1D7</accession>
<dbReference type="CDD" id="cd03019">
    <property type="entry name" value="DsbA_DsbA"/>
    <property type="match status" value="1"/>
</dbReference>
<protein>
    <recommendedName>
        <fullName evidence="2">Thiol:disulfide interchange protein</fullName>
    </recommendedName>
</protein>
<dbReference type="InterPro" id="IPR023205">
    <property type="entry name" value="DsbA/DsbL"/>
</dbReference>
<evidence type="ECO:0000256" key="3">
    <source>
        <dbReference type="PIRSR" id="PIRSR001488-1"/>
    </source>
</evidence>
<comment type="caution">
    <text evidence="5">The sequence shown here is derived from an EMBL/GenBank/DDBJ whole genome shotgun (WGS) entry which is preliminary data.</text>
</comment>
<keyword evidence="2" id="KW-0574">Periplasm</keyword>
<feature type="signal peptide" evidence="4">
    <location>
        <begin position="1"/>
        <end position="24"/>
    </location>
</feature>
<evidence type="ECO:0000256" key="2">
    <source>
        <dbReference type="PIRNR" id="PIRNR001488"/>
    </source>
</evidence>
<evidence type="ECO:0000313" key="6">
    <source>
        <dbReference type="Proteomes" id="UP000317839"/>
    </source>
</evidence>
<feature type="disulfide bond" description="Redox-active" evidence="3">
    <location>
        <begin position="56"/>
        <end position="59"/>
    </location>
</feature>
<evidence type="ECO:0000313" key="5">
    <source>
        <dbReference type="EMBL" id="TQV71038.1"/>
    </source>
</evidence>
<dbReference type="PIRSF" id="PIRSF001488">
    <property type="entry name" value="Tdi_protein"/>
    <property type="match status" value="1"/>
</dbReference>
<gene>
    <name evidence="5" type="ORF">FLL45_22185</name>
</gene>
<comment type="similarity">
    <text evidence="2">Belongs to the thioredoxin family.</text>
</comment>
<name>A0A545T1D7_9GAMM</name>
<dbReference type="RefSeq" id="WP_142944255.1">
    <property type="nucleotide sequence ID" value="NZ_VIKR01000007.1"/>
</dbReference>
<evidence type="ECO:0000256" key="1">
    <source>
        <dbReference type="ARBA" id="ARBA00022729"/>
    </source>
</evidence>
<dbReference type="SUPFAM" id="SSF52833">
    <property type="entry name" value="Thioredoxin-like"/>
    <property type="match status" value="1"/>
</dbReference>
<evidence type="ECO:0000256" key="4">
    <source>
        <dbReference type="SAM" id="SignalP"/>
    </source>
</evidence>
<dbReference type="EMBL" id="VIKR01000007">
    <property type="protein sequence ID" value="TQV71038.1"/>
    <property type="molecule type" value="Genomic_DNA"/>
</dbReference>
<dbReference type="Gene3D" id="3.40.30.10">
    <property type="entry name" value="Glutaredoxin"/>
    <property type="match status" value="1"/>
</dbReference>
<keyword evidence="6" id="KW-1185">Reference proteome</keyword>
<dbReference type="OrthoDB" id="9784896at2"/>
<dbReference type="GO" id="GO:0042597">
    <property type="term" value="C:periplasmic space"/>
    <property type="evidence" value="ECO:0007669"/>
    <property type="project" value="UniProtKB-SubCell"/>
</dbReference>
<dbReference type="InterPro" id="IPR050824">
    <property type="entry name" value="Thiol_disulfide_DsbA"/>
</dbReference>
<sequence length="211" mass="23583">MKLIKGLVLASGLWAAASGLPVLAAQSQFVAGEHYEVTTPKGTEEPLLEEFFNYACGACYSIEAFMSDFKSKNPNIPVKMVPLELNPAWKIYVKAYFIGEKLGVLDKSHSKLFHRIHVEKRPLKGEDDMKAFFVSLGVSEKAYDDVAKSYWLNTQLRTSRQYAMKNRVMKTPTLLVNKKYKLDNAKIGTYPKIEQAIIELSGVNKAASAAQ</sequence>
<reference evidence="5 6" key="1">
    <citation type="submission" date="2019-06" db="EMBL/GenBank/DDBJ databases">
        <title>Draft genome of Aliikangiella marina GYP-15.</title>
        <authorList>
            <person name="Wang G."/>
        </authorList>
    </citation>
    <scope>NUCLEOTIDE SEQUENCE [LARGE SCALE GENOMIC DNA]</scope>
    <source>
        <strain evidence="5 6">GYP-15</strain>
    </source>
</reference>
<dbReference type="PANTHER" id="PTHR35891">
    <property type="entry name" value="THIOL:DISULFIDE INTERCHANGE PROTEIN DSBA"/>
    <property type="match status" value="1"/>
</dbReference>
<feature type="chain" id="PRO_5022234304" description="Thiol:disulfide interchange protein" evidence="4">
    <location>
        <begin position="25"/>
        <end position="211"/>
    </location>
</feature>
<comment type="subcellular location">
    <subcellularLocation>
        <location evidence="2">Periplasm</location>
    </subcellularLocation>
</comment>
<keyword evidence="1 4" id="KW-0732">Signal</keyword>